<feature type="binding site" evidence="5">
    <location>
        <position position="112"/>
    </location>
    <ligand>
        <name>substrate</name>
    </ligand>
</feature>
<keyword evidence="7" id="KW-1185">Reference proteome</keyword>
<dbReference type="InterPro" id="IPR004372">
    <property type="entry name" value="Ac/propionate_kinase"/>
</dbReference>
<evidence type="ECO:0000313" key="7">
    <source>
        <dbReference type="Proteomes" id="UP000467700"/>
    </source>
</evidence>
<comment type="similarity">
    <text evidence="5">Belongs to the acetokinase family.</text>
</comment>
<dbReference type="NCBIfam" id="TIGR00016">
    <property type="entry name" value="ackA"/>
    <property type="match status" value="1"/>
</dbReference>
<dbReference type="EC" id="2.7.2.1" evidence="5"/>
<protein>
    <recommendedName>
        <fullName evidence="5">Probable acetate kinase</fullName>
        <ecNumber evidence="5">2.7.2.1</ecNumber>
    </recommendedName>
    <alternativeName>
        <fullName evidence="5">Acetokinase</fullName>
    </alternativeName>
</protein>
<keyword evidence="2 5" id="KW-0547">Nucleotide-binding</keyword>
<dbReference type="GO" id="GO:0006083">
    <property type="term" value="P:acetate metabolic process"/>
    <property type="evidence" value="ECO:0007669"/>
    <property type="project" value="TreeGrafter"/>
</dbReference>
<dbReference type="Pfam" id="PF00871">
    <property type="entry name" value="Acetate_kinase"/>
    <property type="match status" value="1"/>
</dbReference>
<dbReference type="PRINTS" id="PR00471">
    <property type="entry name" value="ACETATEKNASE"/>
</dbReference>
<feature type="active site" description="Proton donor/acceptor" evidence="5">
    <location>
        <position position="168"/>
    </location>
</feature>
<evidence type="ECO:0000256" key="1">
    <source>
        <dbReference type="ARBA" id="ARBA00022679"/>
    </source>
</evidence>
<dbReference type="InterPro" id="IPR023865">
    <property type="entry name" value="Aliphatic_acid_kinase_CS"/>
</dbReference>
<keyword evidence="3 5" id="KW-0418">Kinase</keyword>
<feature type="binding site" evidence="5">
    <location>
        <position position="18"/>
    </location>
    <ligand>
        <name>ATP</name>
        <dbReference type="ChEBI" id="CHEBI:30616"/>
    </ligand>
</feature>
<sequence>MADRNLLLSLNAGSSSLKICLYKATRHVELQQQQPHAAREPVELLLTSSISNISAPPATFSFNPTTAIDAPHAKDEPQQSITDHASAFAHFLDHLQSQASIDRASIVYICHRVVHGGDYTEPIEITDESYHHIENLSDLAPLHNGAALSVIKACIEALPDAKSIAYFDTTFHTSLPLHVSNYAINPDIAKKRGLRKYGFHGLSYAFILRAVSEYLQKPPTSLNLILLHLGSGASACAIQNGRSLDTTMGLTPLHGLPGATRSGSIDPSLIFHYTNKAGRITHDPSMAAHVGVTLAEDILNRRSGWKAITGTTDFGVITANAELEDKSPDVAGRNRYRLAFDLVVDRVLHYVGAYHLKLHGEVDALVFSGGIGERGVQLRSIISERVACLGYRAVDEEKNAKLDGEVANDISKEGTGKGPREQRILVVKTDEQIEMARECALDPRFWESN</sequence>
<dbReference type="PANTHER" id="PTHR21060">
    <property type="entry name" value="ACETATE KINASE"/>
    <property type="match status" value="1"/>
</dbReference>
<gene>
    <name evidence="6" type="ORF">AAE3_LOCUS10370</name>
</gene>
<keyword evidence="5" id="KW-0460">Magnesium</keyword>
<accession>A0A8S0VT50</accession>
<organism evidence="6 7">
    <name type="scientific">Cyclocybe aegerita</name>
    <name type="common">Black poplar mushroom</name>
    <name type="synonym">Agrocybe aegerita</name>
    <dbReference type="NCBI Taxonomy" id="1973307"/>
    <lineage>
        <taxon>Eukaryota</taxon>
        <taxon>Fungi</taxon>
        <taxon>Dikarya</taxon>
        <taxon>Basidiomycota</taxon>
        <taxon>Agaricomycotina</taxon>
        <taxon>Agaricomycetes</taxon>
        <taxon>Agaricomycetidae</taxon>
        <taxon>Agaricales</taxon>
        <taxon>Agaricineae</taxon>
        <taxon>Bolbitiaceae</taxon>
        <taxon>Cyclocybe</taxon>
    </lineage>
</organism>
<feature type="site" description="Transition state stabilizer" evidence="5">
    <location>
        <position position="261"/>
    </location>
</feature>
<dbReference type="PANTHER" id="PTHR21060:SF15">
    <property type="entry name" value="ACETATE KINASE-RELATED"/>
    <property type="match status" value="1"/>
</dbReference>
<comment type="cofactor">
    <cofactor evidence="5">
        <name>Mg(2+)</name>
        <dbReference type="ChEBI" id="CHEBI:18420"/>
    </cofactor>
</comment>
<name>A0A8S0VT50_CYCAE</name>
<feature type="binding site" evidence="5">
    <location>
        <begin position="228"/>
        <end position="232"/>
    </location>
    <ligand>
        <name>ATP</name>
        <dbReference type="ChEBI" id="CHEBI:30616"/>
    </ligand>
</feature>
<feature type="site" description="Transition state stabilizer" evidence="5">
    <location>
        <position position="200"/>
    </location>
</feature>
<dbReference type="Proteomes" id="UP000467700">
    <property type="component" value="Unassembled WGS sequence"/>
</dbReference>
<comment type="caution">
    <text evidence="5">Lacks conserved residue(s) required for the propagation of feature annotation.</text>
</comment>
<keyword evidence="5" id="KW-0479">Metal-binding</keyword>
<comment type="caution">
    <text evidence="6">The sequence shown here is derived from an EMBL/GenBank/DDBJ whole genome shotgun (WGS) entry which is preliminary data.</text>
</comment>
<keyword evidence="1 5" id="KW-0808">Transferase</keyword>
<dbReference type="InterPro" id="IPR043129">
    <property type="entry name" value="ATPase_NBD"/>
</dbReference>
<dbReference type="GO" id="GO:0000287">
    <property type="term" value="F:magnesium ion binding"/>
    <property type="evidence" value="ECO:0007669"/>
    <property type="project" value="UniProtKB-UniRule"/>
</dbReference>
<dbReference type="OrthoDB" id="67445at2759"/>
<evidence type="ECO:0000256" key="5">
    <source>
        <dbReference type="HAMAP-Rule" id="MF_03131"/>
    </source>
</evidence>
<proteinExistence type="inferred from homology"/>
<feature type="binding site" evidence="5">
    <location>
        <position position="11"/>
    </location>
    <ligand>
        <name>Mg(2+)</name>
        <dbReference type="ChEBI" id="CHEBI:18420"/>
    </ligand>
</feature>
<dbReference type="HAMAP" id="MF_00020">
    <property type="entry name" value="Acetate_kinase"/>
    <property type="match status" value="1"/>
</dbReference>
<dbReference type="PROSITE" id="PS01076">
    <property type="entry name" value="ACETATE_KINASE_2"/>
    <property type="match status" value="1"/>
</dbReference>
<evidence type="ECO:0000256" key="3">
    <source>
        <dbReference type="ARBA" id="ARBA00022777"/>
    </source>
</evidence>
<keyword evidence="4 5" id="KW-0067">ATP-binding</keyword>
<evidence type="ECO:0000256" key="4">
    <source>
        <dbReference type="ARBA" id="ARBA00022840"/>
    </source>
</evidence>
<dbReference type="InterPro" id="IPR000890">
    <property type="entry name" value="Aliphatic_acid_kin_short-chain"/>
</dbReference>
<comment type="pathway">
    <text evidence="5">Metabolic intermediate biosynthesis; acetyl-CoA biosynthesis; acetyl-CoA from acetate: step 1/2.</text>
</comment>
<feature type="binding site" evidence="5">
    <location>
        <position position="431"/>
    </location>
    <ligand>
        <name>Mg(2+)</name>
        <dbReference type="ChEBI" id="CHEBI:18420"/>
    </ligand>
</feature>
<evidence type="ECO:0000313" key="6">
    <source>
        <dbReference type="EMBL" id="CAA7268189.1"/>
    </source>
</evidence>
<dbReference type="EMBL" id="CACVBS010000066">
    <property type="protein sequence ID" value="CAA7268189.1"/>
    <property type="molecule type" value="Genomic_DNA"/>
</dbReference>
<reference evidence="6 7" key="1">
    <citation type="submission" date="2020-01" db="EMBL/GenBank/DDBJ databases">
        <authorList>
            <person name="Gupta K D."/>
        </authorList>
    </citation>
    <scope>NUCLEOTIDE SEQUENCE [LARGE SCALE GENOMIC DNA]</scope>
</reference>
<dbReference type="SUPFAM" id="SSF53067">
    <property type="entry name" value="Actin-like ATPase domain"/>
    <property type="match status" value="2"/>
</dbReference>
<evidence type="ECO:0000256" key="2">
    <source>
        <dbReference type="ARBA" id="ARBA00022741"/>
    </source>
</evidence>
<dbReference type="GO" id="GO:0005524">
    <property type="term" value="F:ATP binding"/>
    <property type="evidence" value="ECO:0007669"/>
    <property type="project" value="UniProtKB-KW"/>
</dbReference>
<dbReference type="Gene3D" id="3.30.420.40">
    <property type="match status" value="2"/>
</dbReference>
<dbReference type="PROSITE" id="PS01075">
    <property type="entry name" value="ACETATE_KINASE_1"/>
    <property type="match status" value="1"/>
</dbReference>
<dbReference type="AlphaFoldDB" id="A0A8S0VT50"/>
<dbReference type="GO" id="GO:0008776">
    <property type="term" value="F:acetate kinase activity"/>
    <property type="evidence" value="ECO:0007669"/>
    <property type="project" value="UniProtKB-UniRule"/>
</dbReference>
<comment type="catalytic activity">
    <reaction evidence="5">
        <text>acetate + ATP = acetyl phosphate + ADP</text>
        <dbReference type="Rhea" id="RHEA:11352"/>
        <dbReference type="ChEBI" id="CHEBI:22191"/>
        <dbReference type="ChEBI" id="CHEBI:30089"/>
        <dbReference type="ChEBI" id="CHEBI:30616"/>
        <dbReference type="ChEBI" id="CHEBI:456216"/>
        <dbReference type="EC" id="2.7.2.1"/>
    </reaction>
</comment>
<dbReference type="GO" id="GO:0006085">
    <property type="term" value="P:acetyl-CoA biosynthetic process"/>
    <property type="evidence" value="ECO:0007669"/>
    <property type="project" value="UniProtKB-UniRule"/>
</dbReference>